<evidence type="ECO:0000313" key="9">
    <source>
        <dbReference type="Proteomes" id="UP000612956"/>
    </source>
</evidence>
<gene>
    <name evidence="8" type="ORF">GCM10011591_02550</name>
</gene>
<proteinExistence type="predicted"/>
<feature type="transmembrane region" description="Helical" evidence="6">
    <location>
        <begin position="289"/>
        <end position="308"/>
    </location>
</feature>
<evidence type="ECO:0000256" key="4">
    <source>
        <dbReference type="ARBA" id="ARBA00022989"/>
    </source>
</evidence>
<comment type="subcellular location">
    <subcellularLocation>
        <location evidence="1">Cell membrane</location>
        <topology evidence="1">Multi-pass membrane protein</topology>
    </subcellularLocation>
</comment>
<feature type="transmembrane region" description="Helical" evidence="6">
    <location>
        <begin position="376"/>
        <end position="396"/>
    </location>
</feature>
<keyword evidence="5 6" id="KW-0472">Membrane</keyword>
<feature type="domain" description="Major facilitator superfamily (MFS) profile" evidence="7">
    <location>
        <begin position="24"/>
        <end position="401"/>
    </location>
</feature>
<accession>A0A917V457</accession>
<dbReference type="RefSeq" id="WP_188826852.1">
    <property type="nucleotide sequence ID" value="NZ_BMMW01000001.1"/>
</dbReference>
<keyword evidence="3 6" id="KW-0812">Transmembrane</keyword>
<feature type="transmembrane region" description="Helical" evidence="6">
    <location>
        <begin position="314"/>
        <end position="337"/>
    </location>
</feature>
<dbReference type="InterPro" id="IPR050189">
    <property type="entry name" value="MFS_Efflux_Transporters"/>
</dbReference>
<dbReference type="GO" id="GO:0005886">
    <property type="term" value="C:plasma membrane"/>
    <property type="evidence" value="ECO:0007669"/>
    <property type="project" value="UniProtKB-SubCell"/>
</dbReference>
<evidence type="ECO:0000256" key="2">
    <source>
        <dbReference type="ARBA" id="ARBA00022475"/>
    </source>
</evidence>
<dbReference type="AlphaFoldDB" id="A0A917V457"/>
<evidence type="ECO:0000256" key="6">
    <source>
        <dbReference type="SAM" id="Phobius"/>
    </source>
</evidence>
<evidence type="ECO:0000256" key="3">
    <source>
        <dbReference type="ARBA" id="ARBA00022692"/>
    </source>
</evidence>
<dbReference type="CDD" id="cd17324">
    <property type="entry name" value="MFS_NepI_like"/>
    <property type="match status" value="1"/>
</dbReference>
<keyword evidence="2" id="KW-1003">Cell membrane</keyword>
<evidence type="ECO:0000313" key="8">
    <source>
        <dbReference type="EMBL" id="GGK34310.1"/>
    </source>
</evidence>
<evidence type="ECO:0000259" key="7">
    <source>
        <dbReference type="PROSITE" id="PS50850"/>
    </source>
</evidence>
<keyword evidence="4 6" id="KW-1133">Transmembrane helix</keyword>
<feature type="transmembrane region" description="Helical" evidence="6">
    <location>
        <begin position="256"/>
        <end position="277"/>
    </location>
</feature>
<reference evidence="8" key="1">
    <citation type="journal article" date="2014" name="Int. J. Syst. Evol. Microbiol.">
        <title>Complete genome sequence of Corynebacterium casei LMG S-19264T (=DSM 44701T), isolated from a smear-ripened cheese.</title>
        <authorList>
            <consortium name="US DOE Joint Genome Institute (JGI-PGF)"/>
            <person name="Walter F."/>
            <person name="Albersmeier A."/>
            <person name="Kalinowski J."/>
            <person name="Ruckert C."/>
        </authorList>
    </citation>
    <scope>NUCLEOTIDE SEQUENCE</scope>
    <source>
        <strain evidence="8">CGMCC 4.7278</strain>
    </source>
</reference>
<sequence length="422" mass="43580">MTDGLGLNSGPDATAYQPATGKNWLPVWAVGLTVFVVTTTEMAPVGILPQIAHDLGVSSGTAGVAVTAFGLVAGLLAPISTIVSSRIDRRTLLLAILIVFTAGNCLSATAQNYWMFIVSRAATGVIHGLLWSIVAATAIRLVHPKDSVRATSIAFSGISLALVFGVPFGSLLGTATGWRSVFGALAALSIVNIMVVWLFIPRLTPVETVGVADFRNLLRSSALVAALGITLVVVVGNYAAYTYIAPFIIGERGIDPSLVGPLLLLYGVAGVFGNFLAGYTLDRVGSAPAVLGALALTVSGSLVLLFSIDSTPGMIILLALWGLSYSGLPVVLQTIVLRVAGKNSQSATSIYVLVFNCSIALGALFGGVAIDEIGSRAPILAGAALCFTSVIFNIMMTGKLRVRNCSFTTATSLPTPTAGPER</sequence>
<dbReference type="GO" id="GO:0022857">
    <property type="term" value="F:transmembrane transporter activity"/>
    <property type="evidence" value="ECO:0007669"/>
    <property type="project" value="InterPro"/>
</dbReference>
<dbReference type="PROSITE" id="PS50850">
    <property type="entry name" value="MFS"/>
    <property type="match status" value="1"/>
</dbReference>
<feature type="transmembrane region" description="Helical" evidence="6">
    <location>
        <begin position="121"/>
        <end position="142"/>
    </location>
</feature>
<dbReference type="PANTHER" id="PTHR43124:SF3">
    <property type="entry name" value="CHLORAMPHENICOL EFFLUX PUMP RV0191"/>
    <property type="match status" value="1"/>
</dbReference>
<dbReference type="EMBL" id="BMMW01000001">
    <property type="protein sequence ID" value="GGK34310.1"/>
    <property type="molecule type" value="Genomic_DNA"/>
</dbReference>
<name>A0A917V457_9NOCA</name>
<dbReference type="InterPro" id="IPR036259">
    <property type="entry name" value="MFS_trans_sf"/>
</dbReference>
<protein>
    <submittedName>
        <fullName evidence="8">MFS transporter</fullName>
    </submittedName>
</protein>
<dbReference type="SUPFAM" id="SSF103473">
    <property type="entry name" value="MFS general substrate transporter"/>
    <property type="match status" value="1"/>
</dbReference>
<dbReference type="InterPro" id="IPR020846">
    <property type="entry name" value="MFS_dom"/>
</dbReference>
<reference evidence="8" key="2">
    <citation type="submission" date="2020-09" db="EMBL/GenBank/DDBJ databases">
        <authorList>
            <person name="Sun Q."/>
            <person name="Zhou Y."/>
        </authorList>
    </citation>
    <scope>NUCLEOTIDE SEQUENCE</scope>
    <source>
        <strain evidence="8">CGMCC 4.7278</strain>
    </source>
</reference>
<dbReference type="InterPro" id="IPR011701">
    <property type="entry name" value="MFS"/>
</dbReference>
<feature type="transmembrane region" description="Helical" evidence="6">
    <location>
        <begin position="181"/>
        <end position="200"/>
    </location>
</feature>
<comment type="caution">
    <text evidence="8">The sequence shown here is derived from an EMBL/GenBank/DDBJ whole genome shotgun (WGS) entry which is preliminary data.</text>
</comment>
<dbReference type="Gene3D" id="1.20.1250.20">
    <property type="entry name" value="MFS general substrate transporter like domains"/>
    <property type="match status" value="1"/>
</dbReference>
<feature type="transmembrane region" description="Helical" evidence="6">
    <location>
        <begin position="221"/>
        <end position="244"/>
    </location>
</feature>
<feature type="transmembrane region" description="Helical" evidence="6">
    <location>
        <begin position="91"/>
        <end position="115"/>
    </location>
</feature>
<feature type="transmembrane region" description="Helical" evidence="6">
    <location>
        <begin position="349"/>
        <end position="370"/>
    </location>
</feature>
<feature type="transmembrane region" description="Helical" evidence="6">
    <location>
        <begin position="154"/>
        <end position="175"/>
    </location>
</feature>
<evidence type="ECO:0000256" key="5">
    <source>
        <dbReference type="ARBA" id="ARBA00023136"/>
    </source>
</evidence>
<dbReference type="Proteomes" id="UP000612956">
    <property type="component" value="Unassembled WGS sequence"/>
</dbReference>
<organism evidence="8 9">
    <name type="scientific">Nocardia camponoti</name>
    <dbReference type="NCBI Taxonomy" id="1616106"/>
    <lineage>
        <taxon>Bacteria</taxon>
        <taxon>Bacillati</taxon>
        <taxon>Actinomycetota</taxon>
        <taxon>Actinomycetes</taxon>
        <taxon>Mycobacteriales</taxon>
        <taxon>Nocardiaceae</taxon>
        <taxon>Nocardia</taxon>
    </lineage>
</organism>
<evidence type="ECO:0000256" key="1">
    <source>
        <dbReference type="ARBA" id="ARBA00004651"/>
    </source>
</evidence>
<feature type="transmembrane region" description="Helical" evidence="6">
    <location>
        <begin position="27"/>
        <end position="48"/>
    </location>
</feature>
<dbReference type="Pfam" id="PF07690">
    <property type="entry name" value="MFS_1"/>
    <property type="match status" value="1"/>
</dbReference>
<dbReference type="PANTHER" id="PTHR43124">
    <property type="entry name" value="PURINE EFFLUX PUMP PBUE"/>
    <property type="match status" value="1"/>
</dbReference>
<keyword evidence="9" id="KW-1185">Reference proteome</keyword>
<feature type="transmembrane region" description="Helical" evidence="6">
    <location>
        <begin position="60"/>
        <end position="79"/>
    </location>
</feature>